<evidence type="ECO:0000256" key="17">
    <source>
        <dbReference type="ARBA" id="ARBA00057011"/>
    </source>
</evidence>
<dbReference type="InterPro" id="IPR036615">
    <property type="entry name" value="Mur_ligase_C_dom_sf"/>
</dbReference>
<name>A0A5N5UI79_9EURY</name>
<keyword evidence="9 23" id="KW-0808">Transferase</keyword>
<evidence type="ECO:0000256" key="5">
    <source>
        <dbReference type="ARBA" id="ARBA00009951"/>
    </source>
</evidence>
<evidence type="ECO:0000313" key="23">
    <source>
        <dbReference type="EMBL" id="KAB7518388.1"/>
    </source>
</evidence>
<evidence type="ECO:0000256" key="18">
    <source>
        <dbReference type="ARBA" id="ARBA00060901"/>
    </source>
</evidence>
<dbReference type="EMBL" id="QJOW01000001">
    <property type="protein sequence ID" value="KAB7518388.1"/>
    <property type="molecule type" value="Genomic_DNA"/>
</dbReference>
<dbReference type="InterPro" id="IPR036565">
    <property type="entry name" value="Mur-like_cat_sf"/>
</dbReference>
<dbReference type="Gene3D" id="3.20.20.20">
    <property type="entry name" value="Dihydropteroate synthase-like"/>
    <property type="match status" value="1"/>
</dbReference>
<dbReference type="Proteomes" id="UP000326302">
    <property type="component" value="Unassembled WGS sequence"/>
</dbReference>
<comment type="catalytic activity">
    <reaction evidence="1">
        <text>(7,8-dihydropterin-6-yl)methyl diphosphate + 4-aminobenzoate = 7,8-dihydropteroate + diphosphate</text>
        <dbReference type="Rhea" id="RHEA:19949"/>
        <dbReference type="ChEBI" id="CHEBI:17836"/>
        <dbReference type="ChEBI" id="CHEBI:17839"/>
        <dbReference type="ChEBI" id="CHEBI:33019"/>
        <dbReference type="ChEBI" id="CHEBI:72950"/>
        <dbReference type="EC" id="2.5.1.15"/>
    </reaction>
</comment>
<protein>
    <recommendedName>
        <fullName evidence="19">Probable bifunctional folylpolyglutamate synthase/dihydropteroate synthase</fullName>
        <ecNumber evidence="6">2.5.1.15</ecNumber>
        <ecNumber evidence="7">6.3.2.17</ecNumber>
    </recommendedName>
</protein>
<evidence type="ECO:0000256" key="1">
    <source>
        <dbReference type="ARBA" id="ARBA00000012"/>
    </source>
</evidence>
<keyword evidence="13" id="KW-0460">Magnesium</keyword>
<evidence type="ECO:0000256" key="8">
    <source>
        <dbReference type="ARBA" id="ARBA00022598"/>
    </source>
</evidence>
<dbReference type="NCBIfam" id="TIGR01496">
    <property type="entry name" value="DHPS"/>
    <property type="match status" value="1"/>
</dbReference>
<dbReference type="GO" id="GO:0004326">
    <property type="term" value="F:tetrahydrofolylpolyglutamate synthase activity"/>
    <property type="evidence" value="ECO:0007669"/>
    <property type="project" value="UniProtKB-EC"/>
</dbReference>
<evidence type="ECO:0000256" key="10">
    <source>
        <dbReference type="ARBA" id="ARBA00022723"/>
    </source>
</evidence>
<dbReference type="InterPro" id="IPR045031">
    <property type="entry name" value="DHP_synth-like"/>
</dbReference>
<dbReference type="Pfam" id="PF08245">
    <property type="entry name" value="Mur_ligase_M"/>
    <property type="match status" value="1"/>
</dbReference>
<comment type="similarity">
    <text evidence="5">In the C-terminal section; belongs to the DHPS family.</text>
</comment>
<comment type="caution">
    <text evidence="23">The sequence shown here is derived from an EMBL/GenBank/DDBJ whole genome shotgun (WGS) entry which is preliminary data.</text>
</comment>
<dbReference type="PROSITE" id="PS50972">
    <property type="entry name" value="PTERIN_BINDING"/>
    <property type="match status" value="1"/>
</dbReference>
<dbReference type="GO" id="GO:0046654">
    <property type="term" value="P:tetrahydrofolate biosynthetic process"/>
    <property type="evidence" value="ECO:0007669"/>
    <property type="project" value="TreeGrafter"/>
</dbReference>
<accession>A0A5N5UI79</accession>
<evidence type="ECO:0000313" key="21">
    <source>
        <dbReference type="EMBL" id="KAB7513396.1"/>
    </source>
</evidence>
<feature type="domain" description="Pterin-binding" evidence="20">
    <location>
        <begin position="539"/>
        <end position="789"/>
    </location>
</feature>
<evidence type="ECO:0000256" key="11">
    <source>
        <dbReference type="ARBA" id="ARBA00022741"/>
    </source>
</evidence>
<comment type="cofactor">
    <cofactor evidence="2">
        <name>Mg(2+)</name>
        <dbReference type="ChEBI" id="CHEBI:18420"/>
    </cofactor>
</comment>
<evidence type="ECO:0000313" key="26">
    <source>
        <dbReference type="Proteomes" id="UP000326865"/>
    </source>
</evidence>
<evidence type="ECO:0000256" key="16">
    <source>
        <dbReference type="ARBA" id="ARBA00047493"/>
    </source>
</evidence>
<keyword evidence="10" id="KW-0479">Metal-binding</keyword>
<dbReference type="Proteomes" id="UP000326865">
    <property type="component" value="Unassembled WGS sequence"/>
</dbReference>
<sequence>MQYHEAATWLFDLRRHSPRTGVEHTRHLLDSLDSPDESYVVVQIAGSNGKGSTAALLDRVLREAGLDVGLYTSPHLSDVRERVQVNGRKMPKRALAEYVETAKSYVTDRGAAGESPTFFETVTGMALWEFDRQEVDVAILEVGIGGQHDATSATTPVASAVASVTLEHADLLGDTEAEIARDKAHVATDRPLVTATTGEALDAVRDHTDGNVHTVGAAGSDVTTRYEGRVGIEGKVSLAGPDWTVETRLAMLGAHQAKNAGVAAALARQVGEELDVPVTTDDLARGLRSAHWPGRFELMGREPLVVLDGAHNPGSCETLTDTLGAFDYDDCHLVVGAMSDKDHAGMAAALPTGDEIYTCRPDFTRAERPEVLAESFPDATPFDTVGAAVDTALDAADSSDAVVVCGSLFVVAEARERWTATPTPKQVRDADDARTALDGADVPASDQHPDEIVRETRTLTVRPAQARRLDTAMAAVGGSCSVSGLDAQPREPVSVVLSGTTAEFETLDARLRADDPVLANRVAVADPETDADYPWTDRTAVMGILNVTPDSFHDGGEYDAVDAAVERAEEIVAEGADIVDIGGESTRPGAEPVPVDEEIDRLVPVVERIGDLDALISVDTRRAETARAALDAGADIINDVSGLADPGMRFVAAEYDVPVVVMHSINAPVDPDVTVEYDDVVSDTIAQLRERILLAERAGLSRDQIIVDPGIGFGKSATESFELLDRTGEFAALGCPVLVGHSHKSLFARVERETGDRYEATVAGSAIAADRGADIVRVHDVAGNVAAVRVAEETRTQGS</sequence>
<dbReference type="SUPFAM" id="SSF53623">
    <property type="entry name" value="MurD-like peptide ligases, catalytic domain"/>
    <property type="match status" value="1"/>
</dbReference>
<dbReference type="FunFam" id="3.40.1190.10:FF:000011">
    <property type="entry name" value="Folylpolyglutamate synthase/dihydrofolate synthase"/>
    <property type="match status" value="1"/>
</dbReference>
<dbReference type="Pfam" id="PF00809">
    <property type="entry name" value="Pterin_bind"/>
    <property type="match status" value="1"/>
</dbReference>
<keyword evidence="26" id="KW-1185">Reference proteome</keyword>
<comment type="similarity">
    <text evidence="18">In the N-terminal section; belongs to the folylpolyglutamate synthase family.</text>
</comment>
<dbReference type="InterPro" id="IPR013221">
    <property type="entry name" value="Mur_ligase_cen"/>
</dbReference>
<evidence type="ECO:0000256" key="14">
    <source>
        <dbReference type="ARBA" id="ARBA00022909"/>
    </source>
</evidence>
<dbReference type="CDD" id="cd00739">
    <property type="entry name" value="DHPS"/>
    <property type="match status" value="1"/>
</dbReference>
<evidence type="ECO:0000259" key="20">
    <source>
        <dbReference type="PROSITE" id="PS50972"/>
    </source>
</evidence>
<comment type="function">
    <text evidence="17">Can complement an H.volcanii mutant strain that is thymidine auxotroph because it lacks the two dihydrofolate reductase genes encoded by hdrA and hdrB.</text>
</comment>
<gene>
    <name evidence="23" type="primary">folP</name>
    <name evidence="21" type="ORF">DM867_10475</name>
    <name evidence="23" type="ORF">DMP03_03260</name>
    <name evidence="22" type="ORF">DP108_10220</name>
</gene>
<dbReference type="InterPro" id="IPR011005">
    <property type="entry name" value="Dihydropteroate_synth-like_sf"/>
</dbReference>
<dbReference type="SUPFAM" id="SSF53244">
    <property type="entry name" value="MurD-like peptide ligases, peptide-binding domain"/>
    <property type="match status" value="1"/>
</dbReference>
<organism evidence="23 25">
    <name type="scientific">Halosegnis rubeus</name>
    <dbReference type="NCBI Taxonomy" id="2212850"/>
    <lineage>
        <taxon>Archaea</taxon>
        <taxon>Methanobacteriati</taxon>
        <taxon>Methanobacteriota</taxon>
        <taxon>Stenosarchaea group</taxon>
        <taxon>Halobacteria</taxon>
        <taxon>Halobacteriales</taxon>
        <taxon>Natronomonadaceae</taxon>
        <taxon>Halosegnis</taxon>
    </lineage>
</organism>
<dbReference type="Proteomes" id="UP000326207">
    <property type="component" value="Unassembled WGS sequence"/>
</dbReference>
<keyword evidence="8" id="KW-0436">Ligase</keyword>
<dbReference type="NCBIfam" id="TIGR01499">
    <property type="entry name" value="folC"/>
    <property type="match status" value="1"/>
</dbReference>
<evidence type="ECO:0000256" key="3">
    <source>
        <dbReference type="ARBA" id="ARBA00004763"/>
    </source>
</evidence>
<dbReference type="InterPro" id="IPR006390">
    <property type="entry name" value="DHP_synth_dom"/>
</dbReference>
<dbReference type="OrthoDB" id="75177at2157"/>
<dbReference type="EC" id="6.3.2.17" evidence="7"/>
<dbReference type="EMBL" id="QMDY01000005">
    <property type="protein sequence ID" value="KAB7517379.1"/>
    <property type="molecule type" value="Genomic_DNA"/>
</dbReference>
<evidence type="ECO:0000256" key="9">
    <source>
        <dbReference type="ARBA" id="ARBA00022679"/>
    </source>
</evidence>
<evidence type="ECO:0000256" key="6">
    <source>
        <dbReference type="ARBA" id="ARBA00012458"/>
    </source>
</evidence>
<reference evidence="24 25" key="1">
    <citation type="submission" date="2019-10" db="EMBL/GenBank/DDBJ databases">
        <title>Unraveling microbial dark matter from salterns through culturing: the case of the genus Halosegnis.</title>
        <authorList>
            <person name="Duran-Viseras A."/>
            <person name="Andrei A.-S."/>
            <person name="Vera-Gargallo B."/>
            <person name="Ghai R."/>
            <person name="Sanchez-Porro C."/>
            <person name="Ventosa A."/>
        </authorList>
    </citation>
    <scope>NUCLEOTIDE SEQUENCE [LARGE SCALE GENOMIC DNA]</scope>
    <source>
        <strain evidence="23 25">F17-44</strain>
        <strain evidence="21 26">F18-79</strain>
        <strain evidence="22 24">F19-13</strain>
    </source>
</reference>
<dbReference type="EC" id="2.5.1.15" evidence="6"/>
<evidence type="ECO:0000256" key="15">
    <source>
        <dbReference type="ARBA" id="ARBA00023268"/>
    </source>
</evidence>
<dbReference type="EMBL" id="QKKZ01000004">
    <property type="protein sequence ID" value="KAB7513396.1"/>
    <property type="molecule type" value="Genomic_DNA"/>
</dbReference>
<dbReference type="AlphaFoldDB" id="A0A5N5UI79"/>
<dbReference type="PROSITE" id="PS00792">
    <property type="entry name" value="DHPS_1"/>
    <property type="match status" value="1"/>
</dbReference>
<keyword evidence="15" id="KW-0511">Multifunctional enzyme</keyword>
<dbReference type="GO" id="GO:0004156">
    <property type="term" value="F:dihydropteroate synthase activity"/>
    <property type="evidence" value="ECO:0007669"/>
    <property type="project" value="UniProtKB-EC"/>
</dbReference>
<dbReference type="InterPro" id="IPR000489">
    <property type="entry name" value="Pterin-binding_dom"/>
</dbReference>
<evidence type="ECO:0000256" key="4">
    <source>
        <dbReference type="ARBA" id="ARBA00005150"/>
    </source>
</evidence>
<dbReference type="Pfam" id="PF02875">
    <property type="entry name" value="Mur_ligase_C"/>
    <property type="match status" value="1"/>
</dbReference>
<dbReference type="GO" id="GO:0046872">
    <property type="term" value="F:metal ion binding"/>
    <property type="evidence" value="ECO:0007669"/>
    <property type="project" value="UniProtKB-KW"/>
</dbReference>
<dbReference type="Gene3D" id="3.40.1190.10">
    <property type="entry name" value="Mur-like, catalytic domain"/>
    <property type="match status" value="1"/>
</dbReference>
<comment type="catalytic activity">
    <reaction evidence="16">
        <text>(6S)-5,6,7,8-tetrahydrofolyl-(gamma-L-Glu)(n) + L-glutamate + ATP = (6S)-5,6,7,8-tetrahydrofolyl-(gamma-L-Glu)(n+1) + ADP + phosphate + H(+)</text>
        <dbReference type="Rhea" id="RHEA:10580"/>
        <dbReference type="Rhea" id="RHEA-COMP:14738"/>
        <dbReference type="Rhea" id="RHEA-COMP:14740"/>
        <dbReference type="ChEBI" id="CHEBI:15378"/>
        <dbReference type="ChEBI" id="CHEBI:29985"/>
        <dbReference type="ChEBI" id="CHEBI:30616"/>
        <dbReference type="ChEBI" id="CHEBI:43474"/>
        <dbReference type="ChEBI" id="CHEBI:141005"/>
        <dbReference type="ChEBI" id="CHEBI:456216"/>
        <dbReference type="EC" id="6.3.2.17"/>
    </reaction>
</comment>
<evidence type="ECO:0000313" key="22">
    <source>
        <dbReference type="EMBL" id="KAB7517379.1"/>
    </source>
</evidence>
<keyword evidence="12" id="KW-0067">ATP-binding</keyword>
<evidence type="ECO:0000256" key="13">
    <source>
        <dbReference type="ARBA" id="ARBA00022842"/>
    </source>
</evidence>
<evidence type="ECO:0000256" key="2">
    <source>
        <dbReference type="ARBA" id="ARBA00001946"/>
    </source>
</evidence>
<dbReference type="GO" id="GO:0046656">
    <property type="term" value="P:folic acid biosynthetic process"/>
    <property type="evidence" value="ECO:0007669"/>
    <property type="project" value="UniProtKB-KW"/>
</dbReference>
<dbReference type="GO" id="GO:0005524">
    <property type="term" value="F:ATP binding"/>
    <property type="evidence" value="ECO:0007669"/>
    <property type="project" value="UniProtKB-KW"/>
</dbReference>
<dbReference type="InterPro" id="IPR004101">
    <property type="entry name" value="Mur_ligase_C"/>
</dbReference>
<evidence type="ECO:0000256" key="12">
    <source>
        <dbReference type="ARBA" id="ARBA00022840"/>
    </source>
</evidence>
<comment type="pathway">
    <text evidence="4">Cofactor biosynthesis; tetrahydrofolylpolyglutamate biosynthesis.</text>
</comment>
<dbReference type="Gene3D" id="3.90.190.20">
    <property type="entry name" value="Mur ligase, C-terminal domain"/>
    <property type="match status" value="1"/>
</dbReference>
<evidence type="ECO:0000256" key="19">
    <source>
        <dbReference type="ARBA" id="ARBA00068433"/>
    </source>
</evidence>
<dbReference type="InterPro" id="IPR001645">
    <property type="entry name" value="Folylpolyglutamate_synth"/>
</dbReference>
<accession>A0A5N5U480</accession>
<evidence type="ECO:0000256" key="7">
    <source>
        <dbReference type="ARBA" id="ARBA00013025"/>
    </source>
</evidence>
<evidence type="ECO:0000313" key="24">
    <source>
        <dbReference type="Proteomes" id="UP000326207"/>
    </source>
</evidence>
<dbReference type="PANTHER" id="PTHR20941">
    <property type="entry name" value="FOLATE SYNTHESIS PROTEINS"/>
    <property type="match status" value="1"/>
</dbReference>
<dbReference type="PANTHER" id="PTHR20941:SF1">
    <property type="entry name" value="FOLIC ACID SYNTHESIS PROTEIN FOL1"/>
    <property type="match status" value="1"/>
</dbReference>
<evidence type="ECO:0000313" key="25">
    <source>
        <dbReference type="Proteomes" id="UP000326302"/>
    </source>
</evidence>
<keyword evidence="14" id="KW-0289">Folate biosynthesis</keyword>
<dbReference type="SUPFAM" id="SSF51717">
    <property type="entry name" value="Dihydropteroate synthetase-like"/>
    <property type="match status" value="1"/>
</dbReference>
<comment type="pathway">
    <text evidence="3">Cofactor biosynthesis; tetrahydrofolate biosynthesis; 7,8-dihydrofolate from 2-amino-4-hydroxy-6-hydroxymethyl-7,8-dihydropteridine diphosphate and 4-aminobenzoate: step 1/2.</text>
</comment>
<dbReference type="RefSeq" id="WP_152119279.1">
    <property type="nucleotide sequence ID" value="NZ_QJOW01000001.1"/>
</dbReference>
<keyword evidence="11" id="KW-0547">Nucleotide-binding</keyword>
<accession>A0A5N5UGK1</accession>
<proteinExistence type="inferred from homology"/>
<dbReference type="PROSITE" id="PS00793">
    <property type="entry name" value="DHPS_2"/>
    <property type="match status" value="1"/>
</dbReference>